<dbReference type="PANTHER" id="PTHR34448">
    <property type="entry name" value="AMINOPEPTIDASE"/>
    <property type="match status" value="1"/>
</dbReference>
<accession>A0A1F6EII5</accession>
<keyword evidence="6" id="KW-0645">Protease</keyword>
<comment type="similarity">
    <text evidence="4">Belongs to the peptidase M29 family.</text>
</comment>
<evidence type="ECO:0008006" key="12">
    <source>
        <dbReference type="Google" id="ProtNLM"/>
    </source>
</evidence>
<dbReference type="InterPro" id="IPR052170">
    <property type="entry name" value="M29_Exopeptidase"/>
</dbReference>
<dbReference type="STRING" id="1798507.A3A34_01225"/>
<dbReference type="GO" id="GO:0004177">
    <property type="term" value="F:aminopeptidase activity"/>
    <property type="evidence" value="ECO:0007669"/>
    <property type="project" value="UniProtKB-KW"/>
</dbReference>
<keyword evidence="5" id="KW-0031">Aminopeptidase</keyword>
<dbReference type="PRINTS" id="PR00919">
    <property type="entry name" value="THERMOPTASE"/>
</dbReference>
<dbReference type="SUPFAM" id="SSF144052">
    <property type="entry name" value="Thermophilic metalloprotease-like"/>
    <property type="match status" value="1"/>
</dbReference>
<dbReference type="GO" id="GO:0006508">
    <property type="term" value="P:proteolysis"/>
    <property type="evidence" value="ECO:0007669"/>
    <property type="project" value="UniProtKB-KW"/>
</dbReference>
<dbReference type="InterPro" id="IPR035097">
    <property type="entry name" value="M29_N-terminal"/>
</dbReference>
<keyword evidence="7" id="KW-0479">Metal-binding</keyword>
<evidence type="ECO:0000256" key="8">
    <source>
        <dbReference type="ARBA" id="ARBA00022801"/>
    </source>
</evidence>
<keyword evidence="9" id="KW-0482">Metalloprotease</keyword>
<dbReference type="PANTHER" id="PTHR34448:SF3">
    <property type="entry name" value="AMINOPEPTIDASE AMPS"/>
    <property type="match status" value="1"/>
</dbReference>
<comment type="caution">
    <text evidence="10">The sequence shown here is derived from an EMBL/GenBank/DDBJ whole genome shotgun (WGS) entry which is preliminary data.</text>
</comment>
<dbReference type="GO" id="GO:0046872">
    <property type="term" value="F:metal ion binding"/>
    <property type="evidence" value="ECO:0007669"/>
    <property type="project" value="UniProtKB-KW"/>
</dbReference>
<evidence type="ECO:0000256" key="7">
    <source>
        <dbReference type="ARBA" id="ARBA00022723"/>
    </source>
</evidence>
<comment type="cofactor">
    <cofactor evidence="1">
        <name>Co(2+)</name>
        <dbReference type="ChEBI" id="CHEBI:48828"/>
    </cofactor>
</comment>
<organism evidence="10 11">
    <name type="scientific">Candidatus Kaiserbacteria bacterium RIFCSPLOWO2_01_FULL_50_24</name>
    <dbReference type="NCBI Taxonomy" id="1798507"/>
    <lineage>
        <taxon>Bacteria</taxon>
        <taxon>Candidatus Kaiseribacteriota</taxon>
    </lineage>
</organism>
<evidence type="ECO:0000256" key="3">
    <source>
        <dbReference type="ARBA" id="ARBA00001947"/>
    </source>
</evidence>
<comment type="cofactor">
    <cofactor evidence="2">
        <name>Mg(2+)</name>
        <dbReference type="ChEBI" id="CHEBI:18420"/>
    </cofactor>
</comment>
<dbReference type="Proteomes" id="UP000178587">
    <property type="component" value="Unassembled WGS sequence"/>
</dbReference>
<keyword evidence="8" id="KW-0378">Hydrolase</keyword>
<evidence type="ECO:0000256" key="4">
    <source>
        <dbReference type="ARBA" id="ARBA00008236"/>
    </source>
</evidence>
<reference evidence="10 11" key="1">
    <citation type="journal article" date="2016" name="Nat. Commun.">
        <title>Thousands of microbial genomes shed light on interconnected biogeochemical processes in an aquifer system.</title>
        <authorList>
            <person name="Anantharaman K."/>
            <person name="Brown C.T."/>
            <person name="Hug L.A."/>
            <person name="Sharon I."/>
            <person name="Castelle C.J."/>
            <person name="Probst A.J."/>
            <person name="Thomas B.C."/>
            <person name="Singh A."/>
            <person name="Wilkins M.J."/>
            <person name="Karaoz U."/>
            <person name="Brodie E.L."/>
            <person name="Williams K.H."/>
            <person name="Hubbard S.S."/>
            <person name="Banfield J.F."/>
        </authorList>
    </citation>
    <scope>NUCLEOTIDE SEQUENCE [LARGE SCALE GENOMIC DNA]</scope>
</reference>
<evidence type="ECO:0000256" key="2">
    <source>
        <dbReference type="ARBA" id="ARBA00001946"/>
    </source>
</evidence>
<evidence type="ECO:0000256" key="9">
    <source>
        <dbReference type="ARBA" id="ARBA00023049"/>
    </source>
</evidence>
<gene>
    <name evidence="10" type="ORF">A3A34_01225</name>
</gene>
<protein>
    <recommendedName>
        <fullName evidence="12">Peptidase M29</fullName>
    </recommendedName>
</protein>
<proteinExistence type="inferred from homology"/>
<dbReference type="EMBL" id="MFLU01000018">
    <property type="protein sequence ID" value="OGG73466.1"/>
    <property type="molecule type" value="Genomic_DNA"/>
</dbReference>
<dbReference type="InterPro" id="IPR000787">
    <property type="entry name" value="Peptidase_M29"/>
</dbReference>
<evidence type="ECO:0000313" key="10">
    <source>
        <dbReference type="EMBL" id="OGG73466.1"/>
    </source>
</evidence>
<name>A0A1F6EII5_9BACT</name>
<dbReference type="Pfam" id="PF02073">
    <property type="entry name" value="Peptidase_M29"/>
    <property type="match status" value="1"/>
</dbReference>
<dbReference type="Gene3D" id="3.40.1830.10">
    <property type="entry name" value="Thermophilic metalloprotease (M29)"/>
    <property type="match status" value="1"/>
</dbReference>
<dbReference type="GO" id="GO:0008237">
    <property type="term" value="F:metallopeptidase activity"/>
    <property type="evidence" value="ECO:0007669"/>
    <property type="project" value="UniProtKB-KW"/>
</dbReference>
<dbReference type="AlphaFoldDB" id="A0A1F6EII5"/>
<evidence type="ECO:0000313" key="11">
    <source>
        <dbReference type="Proteomes" id="UP000178587"/>
    </source>
</evidence>
<comment type="cofactor">
    <cofactor evidence="3">
        <name>Zn(2+)</name>
        <dbReference type="ChEBI" id="CHEBI:29105"/>
    </cofactor>
</comment>
<sequence>MYMSSTLSFDEKLRNYARIGLVNLGYDQKIRPLYVESFQLEDHGNFIPMLAREAYALGADIVDVHYDYPELEREQFLGAPEEKKLYVAFHVTCRAKEIVDRGGARLALNGNGEFGVFDDLDPKYPVGYKGAKFKANEPLTTRRMKMLQPWSILDVPTTSWANKLGMTVENLWEFLFHITGADREDGPAYAVSVSDMLHKRCDLLNALHMDTLHFVGNGTDFKVGLSKKARWLGGRKQGEDGVWFEPNWPSFEVFTTPDWRRTEGKVRITLPTCIHGPIADGISVRFSEGRIVDFSAEKGSDVFKSLIGHDKGSSMLGEIALVGLDSPLSKYKEPHFCIMLDENKRCHMAVGKAYAACLEGGTTMSKEELDELGCNTLTDEIHHDMMISDETTSVFALDAEGKKSTQLIKDGHWVSEFK</sequence>
<evidence type="ECO:0000256" key="1">
    <source>
        <dbReference type="ARBA" id="ARBA00001941"/>
    </source>
</evidence>
<evidence type="ECO:0000256" key="6">
    <source>
        <dbReference type="ARBA" id="ARBA00022670"/>
    </source>
</evidence>
<evidence type="ECO:0000256" key="5">
    <source>
        <dbReference type="ARBA" id="ARBA00022438"/>
    </source>
</evidence>